<gene>
    <name evidence="2" type="primary">jg10288</name>
    <name evidence="2" type="ORF">PAEG_LOCUS21475</name>
</gene>
<protein>
    <submittedName>
        <fullName evidence="2">Jg10288 protein</fullName>
    </submittedName>
</protein>
<dbReference type="Proteomes" id="UP000838756">
    <property type="component" value="Unassembled WGS sequence"/>
</dbReference>
<evidence type="ECO:0000256" key="1">
    <source>
        <dbReference type="SAM" id="MobiDB-lite"/>
    </source>
</evidence>
<dbReference type="AlphaFoldDB" id="A0A8S4S2I1"/>
<evidence type="ECO:0000313" key="2">
    <source>
        <dbReference type="EMBL" id="CAH2246983.1"/>
    </source>
</evidence>
<feature type="region of interest" description="Disordered" evidence="1">
    <location>
        <begin position="1"/>
        <end position="26"/>
    </location>
</feature>
<dbReference type="EMBL" id="CAKXAJ010025949">
    <property type="protein sequence ID" value="CAH2246983.1"/>
    <property type="molecule type" value="Genomic_DNA"/>
</dbReference>
<sequence>MWLALQMTGGASESCTGDPATKAGRAEDRVLVGDTTLKLSQGRSCRPWTRLATTTVQWGKMEEAFTRRWVYMH</sequence>
<keyword evidence="3" id="KW-1185">Reference proteome</keyword>
<comment type="caution">
    <text evidence="2">The sequence shown here is derived from an EMBL/GenBank/DDBJ whole genome shotgun (WGS) entry which is preliminary data.</text>
</comment>
<evidence type="ECO:0000313" key="3">
    <source>
        <dbReference type="Proteomes" id="UP000838756"/>
    </source>
</evidence>
<reference evidence="2" key="1">
    <citation type="submission" date="2022-03" db="EMBL/GenBank/DDBJ databases">
        <authorList>
            <person name="Lindestad O."/>
        </authorList>
    </citation>
    <scope>NUCLEOTIDE SEQUENCE</scope>
</reference>
<organism evidence="2 3">
    <name type="scientific">Pararge aegeria aegeria</name>
    <dbReference type="NCBI Taxonomy" id="348720"/>
    <lineage>
        <taxon>Eukaryota</taxon>
        <taxon>Metazoa</taxon>
        <taxon>Ecdysozoa</taxon>
        <taxon>Arthropoda</taxon>
        <taxon>Hexapoda</taxon>
        <taxon>Insecta</taxon>
        <taxon>Pterygota</taxon>
        <taxon>Neoptera</taxon>
        <taxon>Endopterygota</taxon>
        <taxon>Lepidoptera</taxon>
        <taxon>Glossata</taxon>
        <taxon>Ditrysia</taxon>
        <taxon>Papilionoidea</taxon>
        <taxon>Nymphalidae</taxon>
        <taxon>Satyrinae</taxon>
        <taxon>Satyrini</taxon>
        <taxon>Parargina</taxon>
        <taxon>Pararge</taxon>
    </lineage>
</organism>
<accession>A0A8S4S2I1</accession>
<name>A0A8S4S2I1_9NEOP</name>
<proteinExistence type="predicted"/>